<dbReference type="EMBL" id="BPUS01000018">
    <property type="protein sequence ID" value="GJH28808.1"/>
    <property type="molecule type" value="Genomic_DNA"/>
</dbReference>
<dbReference type="AlphaFoldDB" id="A0AA37IGA2"/>
<sequence>MTDVTDAYDALIAAASANQVSKGAVDDCVRSLIRNADSLVGRALHTRMEADRR</sequence>
<name>A0AA37IGA2_9BURK</name>
<reference evidence="1" key="1">
    <citation type="submission" date="2022-09" db="EMBL/GenBank/DDBJ databases">
        <title>Isolation and characterization of 3-chlorobenzoate degrading bacteria from soils in Shizuoka.</title>
        <authorList>
            <person name="Ifat A."/>
            <person name="Ogawa N."/>
            <person name="Kimbara K."/>
            <person name="Moriuchi R."/>
            <person name="Dohra H."/>
            <person name="Shintani M."/>
        </authorList>
    </citation>
    <scope>NUCLEOTIDE SEQUENCE</scope>
    <source>
        <strain evidence="1">19CS4-2</strain>
    </source>
</reference>
<accession>A0AA37IGA2</accession>
<gene>
    <name evidence="1" type="ORF">CBA19CS42_29850</name>
</gene>
<evidence type="ECO:0000313" key="2">
    <source>
        <dbReference type="Proteomes" id="UP001055111"/>
    </source>
</evidence>
<dbReference type="Proteomes" id="UP001055111">
    <property type="component" value="Unassembled WGS sequence"/>
</dbReference>
<proteinExistence type="predicted"/>
<protein>
    <submittedName>
        <fullName evidence="1">Uncharacterized protein</fullName>
    </submittedName>
</protein>
<evidence type="ECO:0000313" key="1">
    <source>
        <dbReference type="EMBL" id="GJH28808.1"/>
    </source>
</evidence>
<comment type="caution">
    <text evidence="1">The sequence shown here is derived from an EMBL/GenBank/DDBJ whole genome shotgun (WGS) entry which is preliminary data.</text>
</comment>
<organism evidence="1 2">
    <name type="scientific">Caballeronia novacaledonica</name>
    <dbReference type="NCBI Taxonomy" id="1544861"/>
    <lineage>
        <taxon>Bacteria</taxon>
        <taxon>Pseudomonadati</taxon>
        <taxon>Pseudomonadota</taxon>
        <taxon>Betaproteobacteria</taxon>
        <taxon>Burkholderiales</taxon>
        <taxon>Burkholderiaceae</taxon>
        <taxon>Caballeronia</taxon>
    </lineage>
</organism>